<dbReference type="Gene3D" id="1.10.3730.10">
    <property type="entry name" value="ProC C-terminal domain-like"/>
    <property type="match status" value="1"/>
</dbReference>
<dbReference type="Proteomes" id="UP000543836">
    <property type="component" value="Unassembled WGS sequence"/>
</dbReference>
<keyword evidence="4" id="KW-0028">Amino-acid biosynthesis</keyword>
<dbReference type="OrthoDB" id="8418678at2"/>
<comment type="catalytic activity">
    <reaction evidence="4">
        <text>L-proline + NADP(+) = (S)-1-pyrroline-5-carboxylate + NADPH + 2 H(+)</text>
        <dbReference type="Rhea" id="RHEA:14109"/>
        <dbReference type="ChEBI" id="CHEBI:15378"/>
        <dbReference type="ChEBI" id="CHEBI:17388"/>
        <dbReference type="ChEBI" id="CHEBI:57783"/>
        <dbReference type="ChEBI" id="CHEBI:58349"/>
        <dbReference type="ChEBI" id="CHEBI:60039"/>
        <dbReference type="EC" id="1.5.1.2"/>
    </reaction>
</comment>
<dbReference type="AlphaFoldDB" id="A0A7W6ZZP4"/>
<keyword evidence="3 4" id="KW-0560">Oxidoreductase</keyword>
<name>A0A7W6ZZP4_9HYPH</name>
<dbReference type="PANTHER" id="PTHR11645:SF0">
    <property type="entry name" value="PYRROLINE-5-CARBOXYLATE REDUCTASE 3"/>
    <property type="match status" value="1"/>
</dbReference>
<comment type="subcellular location">
    <subcellularLocation>
        <location evidence="4">Cytoplasm</location>
    </subcellularLocation>
</comment>
<evidence type="ECO:0000259" key="7">
    <source>
        <dbReference type="Pfam" id="PF14748"/>
    </source>
</evidence>
<evidence type="ECO:0000313" key="8">
    <source>
        <dbReference type="EMBL" id="MBB4571716.1"/>
    </source>
</evidence>
<comment type="catalytic activity">
    <reaction evidence="4">
        <text>L-proline + NAD(+) = (S)-1-pyrroline-5-carboxylate + NADH + 2 H(+)</text>
        <dbReference type="Rhea" id="RHEA:14105"/>
        <dbReference type="ChEBI" id="CHEBI:15378"/>
        <dbReference type="ChEBI" id="CHEBI:17388"/>
        <dbReference type="ChEBI" id="CHEBI:57540"/>
        <dbReference type="ChEBI" id="CHEBI:57945"/>
        <dbReference type="ChEBI" id="CHEBI:60039"/>
        <dbReference type="EC" id="1.5.1.2"/>
    </reaction>
</comment>
<dbReference type="SUPFAM" id="SSF51735">
    <property type="entry name" value="NAD(P)-binding Rossmann-fold domains"/>
    <property type="match status" value="1"/>
</dbReference>
<reference evidence="8 9" key="1">
    <citation type="submission" date="2020-08" db="EMBL/GenBank/DDBJ databases">
        <title>Genomic Encyclopedia of Type Strains, Phase IV (KMG-V): Genome sequencing to study the core and pangenomes of soil and plant-associated prokaryotes.</title>
        <authorList>
            <person name="Whitman W."/>
        </authorList>
    </citation>
    <scope>NUCLEOTIDE SEQUENCE [LARGE SCALE GENOMIC DNA]</scope>
    <source>
        <strain evidence="8 9">SEMIA 492</strain>
    </source>
</reference>
<accession>A0A7W6ZZP4</accession>
<dbReference type="InterPro" id="IPR008927">
    <property type="entry name" value="6-PGluconate_DH-like_C_sf"/>
</dbReference>
<dbReference type="RefSeq" id="WP_028755289.1">
    <property type="nucleotide sequence ID" value="NZ_JACIIG010000035.1"/>
</dbReference>
<dbReference type="EC" id="1.5.1.2" evidence="4"/>
<dbReference type="HAMAP" id="MF_01925">
    <property type="entry name" value="P5C_reductase"/>
    <property type="match status" value="1"/>
</dbReference>
<dbReference type="EMBL" id="JACIIG010000035">
    <property type="protein sequence ID" value="MBB4571716.1"/>
    <property type="molecule type" value="Genomic_DNA"/>
</dbReference>
<evidence type="ECO:0000256" key="2">
    <source>
        <dbReference type="ARBA" id="ARBA00022857"/>
    </source>
</evidence>
<dbReference type="GO" id="GO:0005737">
    <property type="term" value="C:cytoplasm"/>
    <property type="evidence" value="ECO:0007669"/>
    <property type="project" value="UniProtKB-SubCell"/>
</dbReference>
<evidence type="ECO:0000256" key="5">
    <source>
        <dbReference type="PIRSR" id="PIRSR000193-1"/>
    </source>
</evidence>
<protein>
    <recommendedName>
        <fullName evidence="4">Pyrroline-5-carboxylate reductase</fullName>
        <shortName evidence="4">P5C reductase</shortName>
        <shortName evidence="4">P5CR</shortName>
        <ecNumber evidence="4">1.5.1.2</ecNumber>
    </recommendedName>
    <alternativeName>
        <fullName evidence="4">PCA reductase</fullName>
    </alternativeName>
</protein>
<evidence type="ECO:0000256" key="3">
    <source>
        <dbReference type="ARBA" id="ARBA00023002"/>
    </source>
</evidence>
<dbReference type="PANTHER" id="PTHR11645">
    <property type="entry name" value="PYRROLINE-5-CARBOXYLATE REDUCTASE"/>
    <property type="match status" value="1"/>
</dbReference>
<dbReference type="InterPro" id="IPR000304">
    <property type="entry name" value="Pyrroline-COOH_reductase"/>
</dbReference>
<dbReference type="Gene3D" id="3.40.50.720">
    <property type="entry name" value="NAD(P)-binding Rossmann-like Domain"/>
    <property type="match status" value="1"/>
</dbReference>
<comment type="caution">
    <text evidence="8">The sequence shown here is derived from an EMBL/GenBank/DDBJ whole genome shotgun (WGS) entry which is preliminary data.</text>
</comment>
<sequence>MSASTKIGIIGGAGWLGRAIAGSLIRIGKLPEDNLALSFRSRRPDILHDAFWSDDNQAVVDRSDVVIISVRPEDWKDLAADVGGKLLVSVMAGISADALSRRHNTRRVVRALPNAAAEVSLSYTPWLASSDVSEEDKAAVRMIFDACGTQDEVISEAELDYLTGLTGTGPAYPALLALAMLEDAQSRGVKPEVALRAVNGVIIGAGALLQAHPQHPQDILDAFLEYKGTTAAGLNAMKDNGFGTVVSGGLAAALERTLVMGRRALE</sequence>
<dbReference type="InterPro" id="IPR029036">
    <property type="entry name" value="P5CR_dimer"/>
</dbReference>
<keyword evidence="4" id="KW-0963">Cytoplasm</keyword>
<dbReference type="GO" id="GO:0004735">
    <property type="term" value="F:pyrroline-5-carboxylate reductase activity"/>
    <property type="evidence" value="ECO:0007669"/>
    <property type="project" value="UniProtKB-UniRule"/>
</dbReference>
<comment type="pathway">
    <text evidence="4">Amino-acid biosynthesis; L-proline biosynthesis; L-proline from L-glutamate 5-semialdehyde: step 1/1.</text>
</comment>
<feature type="domain" description="Pyrroline-5-carboxylate reductase catalytic N-terminal" evidence="6">
    <location>
        <begin position="6"/>
        <end position="93"/>
    </location>
</feature>
<feature type="binding site" evidence="5">
    <location>
        <begin position="10"/>
        <end position="16"/>
    </location>
    <ligand>
        <name>NADP(+)</name>
        <dbReference type="ChEBI" id="CHEBI:58349"/>
    </ligand>
</feature>
<evidence type="ECO:0000256" key="4">
    <source>
        <dbReference type="HAMAP-Rule" id="MF_01925"/>
    </source>
</evidence>
<feature type="domain" description="Pyrroline-5-carboxylate reductase dimerisation" evidence="7">
    <location>
        <begin position="156"/>
        <end position="257"/>
    </location>
</feature>
<dbReference type="Pfam" id="PF03807">
    <property type="entry name" value="F420_oxidored"/>
    <property type="match status" value="1"/>
</dbReference>
<evidence type="ECO:0000256" key="1">
    <source>
        <dbReference type="ARBA" id="ARBA00005525"/>
    </source>
</evidence>
<evidence type="ECO:0000259" key="6">
    <source>
        <dbReference type="Pfam" id="PF03807"/>
    </source>
</evidence>
<dbReference type="SUPFAM" id="SSF48179">
    <property type="entry name" value="6-phosphogluconate dehydrogenase C-terminal domain-like"/>
    <property type="match status" value="1"/>
</dbReference>
<dbReference type="UniPathway" id="UPA00098">
    <property type="reaction ID" value="UER00361"/>
</dbReference>
<keyword evidence="9" id="KW-1185">Reference proteome</keyword>
<proteinExistence type="inferred from homology"/>
<dbReference type="InterPro" id="IPR028939">
    <property type="entry name" value="P5C_Rdtase_cat_N"/>
</dbReference>
<dbReference type="Pfam" id="PF14748">
    <property type="entry name" value="P5CR_dimer"/>
    <property type="match status" value="1"/>
</dbReference>
<gene>
    <name evidence="4" type="primary">proC</name>
    <name evidence="8" type="ORF">GGE60_005882</name>
</gene>
<comment type="function">
    <text evidence="4">Catalyzes the reduction of 1-pyrroline-5-carboxylate (PCA) to L-proline.</text>
</comment>
<dbReference type="GO" id="GO:0055129">
    <property type="term" value="P:L-proline biosynthetic process"/>
    <property type="evidence" value="ECO:0007669"/>
    <property type="project" value="UniProtKB-UniRule"/>
</dbReference>
<evidence type="ECO:0000313" key="9">
    <source>
        <dbReference type="Proteomes" id="UP000543836"/>
    </source>
</evidence>
<organism evidence="8 9">
    <name type="scientific">Rhizobium leucaenae</name>
    <dbReference type="NCBI Taxonomy" id="29450"/>
    <lineage>
        <taxon>Bacteria</taxon>
        <taxon>Pseudomonadati</taxon>
        <taxon>Pseudomonadota</taxon>
        <taxon>Alphaproteobacteria</taxon>
        <taxon>Hyphomicrobiales</taxon>
        <taxon>Rhizobiaceae</taxon>
        <taxon>Rhizobium/Agrobacterium group</taxon>
        <taxon>Rhizobium</taxon>
    </lineage>
</organism>
<keyword evidence="2 4" id="KW-0521">NADP</keyword>
<dbReference type="InterPro" id="IPR036291">
    <property type="entry name" value="NAD(P)-bd_dom_sf"/>
</dbReference>
<feature type="binding site" evidence="5">
    <location>
        <position position="56"/>
    </location>
    <ligand>
        <name>NADPH</name>
        <dbReference type="ChEBI" id="CHEBI:57783"/>
    </ligand>
</feature>
<keyword evidence="4" id="KW-0641">Proline biosynthesis</keyword>
<comment type="similarity">
    <text evidence="1 4">Belongs to the pyrroline-5-carboxylate reductase family.</text>
</comment>
<dbReference type="PIRSF" id="PIRSF000193">
    <property type="entry name" value="Pyrrol-5-carb_rd"/>
    <property type="match status" value="1"/>
</dbReference>